<feature type="compositionally biased region" description="Pro residues" evidence="1">
    <location>
        <begin position="166"/>
        <end position="179"/>
    </location>
</feature>
<evidence type="ECO:0000313" key="4">
    <source>
        <dbReference type="Proteomes" id="UP001363151"/>
    </source>
</evidence>
<dbReference type="Proteomes" id="UP001363151">
    <property type="component" value="Unassembled WGS sequence"/>
</dbReference>
<evidence type="ECO:0000256" key="2">
    <source>
        <dbReference type="SAM" id="Phobius"/>
    </source>
</evidence>
<feature type="region of interest" description="Disordered" evidence="1">
    <location>
        <begin position="93"/>
        <end position="188"/>
    </location>
</feature>
<evidence type="ECO:0000313" key="3">
    <source>
        <dbReference type="EMBL" id="KAK7253876.1"/>
    </source>
</evidence>
<feature type="region of interest" description="Disordered" evidence="1">
    <location>
        <begin position="214"/>
        <end position="266"/>
    </location>
</feature>
<feature type="compositionally biased region" description="Acidic residues" evidence="1">
    <location>
        <begin position="332"/>
        <end position="343"/>
    </location>
</feature>
<comment type="caution">
    <text evidence="3">The sequence shown here is derived from an EMBL/GenBank/DDBJ whole genome shotgun (WGS) entry which is preliminary data.</text>
</comment>
<feature type="compositionally biased region" description="Pro residues" evidence="1">
    <location>
        <begin position="146"/>
        <end position="159"/>
    </location>
</feature>
<keyword evidence="2" id="KW-0812">Transmembrane</keyword>
<organism evidence="3 4">
    <name type="scientific">Aureococcus anophagefferens</name>
    <name type="common">Harmful bloom alga</name>
    <dbReference type="NCBI Taxonomy" id="44056"/>
    <lineage>
        <taxon>Eukaryota</taxon>
        <taxon>Sar</taxon>
        <taxon>Stramenopiles</taxon>
        <taxon>Ochrophyta</taxon>
        <taxon>Pelagophyceae</taxon>
        <taxon>Pelagomonadales</taxon>
        <taxon>Pelagomonadaceae</taxon>
        <taxon>Aureococcus</taxon>
    </lineage>
</organism>
<feature type="compositionally biased region" description="Basic and acidic residues" evidence="1">
    <location>
        <begin position="218"/>
        <end position="231"/>
    </location>
</feature>
<feature type="transmembrane region" description="Helical" evidence="2">
    <location>
        <begin position="191"/>
        <end position="215"/>
    </location>
</feature>
<keyword evidence="4" id="KW-1185">Reference proteome</keyword>
<reference evidence="3 4" key="1">
    <citation type="submission" date="2024-03" db="EMBL/GenBank/DDBJ databases">
        <title>Aureococcus anophagefferens CCMP1851 and Kratosvirus quantuckense: Draft genome of a second virus-susceptible host strain in the model system.</title>
        <authorList>
            <person name="Chase E."/>
            <person name="Truchon A.R."/>
            <person name="Schepens W."/>
            <person name="Wilhelm S.W."/>
        </authorList>
    </citation>
    <scope>NUCLEOTIDE SEQUENCE [LARGE SCALE GENOMIC DNA]</scope>
    <source>
        <strain evidence="3 4">CCMP1851</strain>
    </source>
</reference>
<proteinExistence type="predicted"/>
<accession>A0ABR1GDI8</accession>
<keyword evidence="2" id="KW-0472">Membrane</keyword>
<keyword evidence="2" id="KW-1133">Transmembrane helix</keyword>
<name>A0ABR1GDI8_AURAN</name>
<dbReference type="EMBL" id="JBBJCI010000034">
    <property type="protein sequence ID" value="KAK7253876.1"/>
    <property type="molecule type" value="Genomic_DNA"/>
</dbReference>
<gene>
    <name evidence="3" type="ORF">SO694_000028105</name>
</gene>
<feature type="compositionally biased region" description="Pro residues" evidence="1">
    <location>
        <begin position="108"/>
        <end position="136"/>
    </location>
</feature>
<sequence length="395" mass="41086">MLGTNDAKRDNWDRDTFVAQYGALLAETKARARRVALLPVPCVPGDEFSASGKWGDDPSVMNEALPAATLDAFEEDGAAPDVVVSLWDAFGGGDPTCPRPSTARPSASPSPAPSPSPSANPSPRPSAPPSPPPSPLPSARRVASPSPAPSPPPSPPPSLTPSATPSRPPSPAPSASPTPPREESASGATNAASLGVVAVAVAAAILGAALCAACARRRRDDSKAPPKRWEDVTTASSPTKNRLLGTPNAWRKLFSPSPRSKRDSWEETAAALASLDDAKICLQFDPDEEEPGTPSATRAFLREVMSTPLASPRRERALTPEEYLEQSLSGGLEDDASDGDVELVDGGLGDDASDGEVELVRVDEKPRAVDVDVGDDFPDRAPTDSPDTVIHDRAG</sequence>
<evidence type="ECO:0000256" key="1">
    <source>
        <dbReference type="SAM" id="MobiDB-lite"/>
    </source>
</evidence>
<feature type="region of interest" description="Disordered" evidence="1">
    <location>
        <begin position="304"/>
        <end position="395"/>
    </location>
</feature>
<protein>
    <submittedName>
        <fullName evidence="3">GDSL-like lipase/acylhydrolase</fullName>
    </submittedName>
</protein>
<feature type="compositionally biased region" description="Basic and acidic residues" evidence="1">
    <location>
        <begin position="358"/>
        <end position="370"/>
    </location>
</feature>